<accession>A0A151TJS8</accession>
<dbReference type="PANTHER" id="PTHR31798">
    <property type="entry name" value="HYDROXYPROLINE-RICH GLYCOPROTEIN-LIKE"/>
    <property type="match status" value="1"/>
</dbReference>
<evidence type="ECO:0000313" key="2">
    <source>
        <dbReference type="EMBL" id="KYP67295.1"/>
    </source>
</evidence>
<dbReference type="InterPro" id="IPR040420">
    <property type="entry name" value="At1g76660-like"/>
</dbReference>
<dbReference type="Gramene" id="C.cajan_13214.t">
    <property type="protein sequence ID" value="C.cajan_13214.t"/>
    <property type="gene ID" value="C.cajan_13214"/>
</dbReference>
<organism evidence="2 3">
    <name type="scientific">Cajanus cajan</name>
    <name type="common">Pigeon pea</name>
    <name type="synonym">Cajanus indicus</name>
    <dbReference type="NCBI Taxonomy" id="3821"/>
    <lineage>
        <taxon>Eukaryota</taxon>
        <taxon>Viridiplantae</taxon>
        <taxon>Streptophyta</taxon>
        <taxon>Embryophyta</taxon>
        <taxon>Tracheophyta</taxon>
        <taxon>Spermatophyta</taxon>
        <taxon>Magnoliopsida</taxon>
        <taxon>eudicotyledons</taxon>
        <taxon>Gunneridae</taxon>
        <taxon>Pentapetalae</taxon>
        <taxon>rosids</taxon>
        <taxon>fabids</taxon>
        <taxon>Fabales</taxon>
        <taxon>Fabaceae</taxon>
        <taxon>Papilionoideae</taxon>
        <taxon>50 kb inversion clade</taxon>
        <taxon>NPAAA clade</taxon>
        <taxon>indigoferoid/millettioid clade</taxon>
        <taxon>Phaseoleae</taxon>
        <taxon>Cajanus</taxon>
    </lineage>
</organism>
<protein>
    <submittedName>
        <fullName evidence="2">Uncharacterized protein At1g76660 family</fullName>
    </submittedName>
</protein>
<feature type="region of interest" description="Disordered" evidence="1">
    <location>
        <begin position="201"/>
        <end position="242"/>
    </location>
</feature>
<gene>
    <name evidence="2" type="ORF">KK1_013619</name>
</gene>
<feature type="compositionally biased region" description="Polar residues" evidence="1">
    <location>
        <begin position="206"/>
        <end position="242"/>
    </location>
</feature>
<dbReference type="EMBL" id="CM003608">
    <property type="protein sequence ID" value="KYP67295.1"/>
    <property type="molecule type" value="Genomic_DNA"/>
</dbReference>
<keyword evidence="3" id="KW-1185">Reference proteome</keyword>
<dbReference type="PANTHER" id="PTHR31798:SF2">
    <property type="entry name" value="HYDROXYPROLINE-RICH GLYCOPROTEIN FAMILY PROTEIN"/>
    <property type="match status" value="1"/>
</dbReference>
<feature type="compositionally biased region" description="Basic and acidic residues" evidence="1">
    <location>
        <begin position="301"/>
        <end position="311"/>
    </location>
</feature>
<sequence>MRGDAFDTINAAATAIASVQNRLHPHVQKKSWGSWLSTYWCFGHHKNRKRIGHAVHVPDSSTTQAPSIPLPFAAPPSSPASFLHPEPSSVAQSPGGILPLTSVSASMYSPSPSGPFSIFAIGPYTHETQLVSPPVFSTFTTEPSTAPFTPPPESVHLTTPSSPEVPFAQLLDPKNRNGETYHYHYDFHSYQLHPGSPIGQLISPRSAFSASGTSSPFPDTEFTSRSSGSLTPDSVRSTTQPGFLQSHWVSEITMSPHPRKNRPNEISVNHRVSIEVSAQEALRCVENKPVACTIAPSKFKTDAPGADKEDNSGEALVTETPNDAPQQITDGGDGEIVHQKEDCITFSSAKEFNFDNAEGGDSPAPNIVAEWWANEKVASKEGGSSNNWSFFPMIQPGAG</sequence>
<name>A0A151TJS8_CAJCA</name>
<dbReference type="AlphaFoldDB" id="A0A151TJS8"/>
<feature type="compositionally biased region" description="Polar residues" evidence="1">
    <location>
        <begin position="319"/>
        <end position="329"/>
    </location>
</feature>
<evidence type="ECO:0000256" key="1">
    <source>
        <dbReference type="SAM" id="MobiDB-lite"/>
    </source>
</evidence>
<evidence type="ECO:0000313" key="3">
    <source>
        <dbReference type="Proteomes" id="UP000075243"/>
    </source>
</evidence>
<proteinExistence type="predicted"/>
<dbReference type="OMA" id="QAYQLYP"/>
<feature type="region of interest" description="Disordered" evidence="1">
    <location>
        <begin position="378"/>
        <end position="399"/>
    </location>
</feature>
<reference evidence="2 3" key="1">
    <citation type="journal article" date="2012" name="Nat. Biotechnol.">
        <title>Draft genome sequence of pigeonpea (Cajanus cajan), an orphan legume crop of resource-poor farmers.</title>
        <authorList>
            <person name="Varshney R.K."/>
            <person name="Chen W."/>
            <person name="Li Y."/>
            <person name="Bharti A.K."/>
            <person name="Saxena R.K."/>
            <person name="Schlueter J.A."/>
            <person name="Donoghue M.T."/>
            <person name="Azam S."/>
            <person name="Fan G."/>
            <person name="Whaley A.M."/>
            <person name="Farmer A.D."/>
            <person name="Sheridan J."/>
            <person name="Iwata A."/>
            <person name="Tuteja R."/>
            <person name="Penmetsa R.V."/>
            <person name="Wu W."/>
            <person name="Upadhyaya H.D."/>
            <person name="Yang S.P."/>
            <person name="Shah T."/>
            <person name="Saxena K.B."/>
            <person name="Michael T."/>
            <person name="McCombie W.R."/>
            <person name="Yang B."/>
            <person name="Zhang G."/>
            <person name="Yang H."/>
            <person name="Wang J."/>
            <person name="Spillane C."/>
            <person name="Cook D.R."/>
            <person name="May G.D."/>
            <person name="Xu X."/>
            <person name="Jackson S.A."/>
        </authorList>
    </citation>
    <scope>NUCLEOTIDE SEQUENCE [LARGE SCALE GENOMIC DNA]</scope>
    <source>
        <strain evidence="3">cv. Asha</strain>
    </source>
</reference>
<dbReference type="Proteomes" id="UP000075243">
    <property type="component" value="Chromosome 6"/>
</dbReference>
<feature type="region of interest" description="Disordered" evidence="1">
    <location>
        <begin position="141"/>
        <end position="173"/>
    </location>
</feature>
<feature type="region of interest" description="Disordered" evidence="1">
    <location>
        <begin position="301"/>
        <end position="334"/>
    </location>
</feature>
<dbReference type="STRING" id="3821.A0A151TJS8"/>